<dbReference type="InterPro" id="IPR011009">
    <property type="entry name" value="Kinase-like_dom_sf"/>
</dbReference>
<sequence>MIEIGDKLSNRYVLTSLIGQGGMANVFLAHDLILDRDVAVKVLRYDFQDNQDAIRRFQREAISASQLLHPNIVEVYDVDEHEKQQYIVMEYIDGQDLKSFIRSHAPVQLELVVAIMSQLVAGIDAAHRNGIIHRDIKPQNVMITKDRVVKMTDFGIAVALSDTSITQTNTLLGSVHYLSPEQARGSSATTKSDIYAIGVVLYELITGSVPHDGESAVSIALKHFQEPFPSIKDQLDYVPQSLENVVLKATAKKPQDRYKSTQEMLADLSTVLSTSRMNEKPFQPSSQLDESVRFKSIQPIPAAQKALTEQVEAPEPLDESIYPSFEMPQPGPKKSRSSRILKTLFFGIMAALLALALYFAYRLMVSSVNVPDISRLTQSQASDLLAESDLVVGQTEVVWNETVPRGQVINTEPAAGERVDRKSAVNLVVSDGKPRVKIGNYVGKGYEPVRRELIDSGFIVDLRYIAASQEEAGIILSQSLDPGTEVVPGGATITLVIGSYSEETTMQDFYNLSFDMVKKFADAYGLYVEEVYAFDPYIPKGQVIQQDPLSGTPLTMGDTIQVVISKGKEEASQSTVNQTVMIDYVAKYAENDFNQTKPLANKIQVFIGDAKHNINELAQEYEITESQELTLTFEINEGGKGQYRILRDGEVIAESSAVYPDQ</sequence>
<feature type="domain" description="PASTA" evidence="12">
    <location>
        <begin position="364"/>
        <end position="431"/>
    </location>
</feature>
<evidence type="ECO:0000256" key="1">
    <source>
        <dbReference type="ARBA" id="ARBA00012513"/>
    </source>
</evidence>
<feature type="transmembrane region" description="Helical" evidence="10">
    <location>
        <begin position="343"/>
        <end position="361"/>
    </location>
</feature>
<feature type="binding site" evidence="9">
    <location>
        <position position="41"/>
    </location>
    <ligand>
        <name>ATP</name>
        <dbReference type="ChEBI" id="CHEBI:30616"/>
    </ligand>
</feature>
<evidence type="ECO:0000259" key="12">
    <source>
        <dbReference type="PROSITE" id="PS51178"/>
    </source>
</evidence>
<feature type="domain" description="Protein kinase" evidence="11">
    <location>
        <begin position="12"/>
        <end position="272"/>
    </location>
</feature>
<dbReference type="Gene3D" id="3.30.10.20">
    <property type="match status" value="3"/>
</dbReference>
<feature type="domain" description="PASTA" evidence="12">
    <location>
        <begin position="500"/>
        <end position="566"/>
    </location>
</feature>
<dbReference type="Gene3D" id="3.30.200.20">
    <property type="entry name" value="Phosphorylase Kinase, domain 1"/>
    <property type="match status" value="1"/>
</dbReference>
<dbReference type="NCBIfam" id="NF033483">
    <property type="entry name" value="PknB_PASTA_kin"/>
    <property type="match status" value="1"/>
</dbReference>
<dbReference type="PANTHER" id="PTHR43289:SF34">
    <property type="entry name" value="SERINE_THREONINE-PROTEIN KINASE YBDM-RELATED"/>
    <property type="match status" value="1"/>
</dbReference>
<dbReference type="InterPro" id="IPR017441">
    <property type="entry name" value="Protein_kinase_ATP_BS"/>
</dbReference>
<dbReference type="FunFam" id="3.30.200.20:FF:000035">
    <property type="entry name" value="Serine/threonine protein kinase Stk1"/>
    <property type="match status" value="1"/>
</dbReference>
<dbReference type="SUPFAM" id="SSF56112">
    <property type="entry name" value="Protein kinase-like (PK-like)"/>
    <property type="match status" value="1"/>
</dbReference>
<keyword evidence="10" id="KW-0472">Membrane</keyword>
<dbReference type="OrthoDB" id="9788659at2"/>
<organism evidence="13 14">
    <name type="scientific">Facklamia languida CCUG 37842</name>
    <dbReference type="NCBI Taxonomy" id="883113"/>
    <lineage>
        <taxon>Bacteria</taxon>
        <taxon>Bacillati</taxon>
        <taxon>Bacillota</taxon>
        <taxon>Bacilli</taxon>
        <taxon>Lactobacillales</taxon>
        <taxon>Aerococcaceae</taxon>
        <taxon>Facklamia</taxon>
    </lineage>
</organism>
<dbReference type="PROSITE" id="PS51178">
    <property type="entry name" value="PASTA"/>
    <property type="match status" value="3"/>
</dbReference>
<name>H3NGS1_9LACT</name>
<dbReference type="PROSITE" id="PS50011">
    <property type="entry name" value="PROTEIN_KINASE_DOM"/>
    <property type="match status" value="1"/>
</dbReference>
<dbReference type="PATRIC" id="fig|883113.3.peg.61"/>
<keyword evidence="2" id="KW-0723">Serine/threonine-protein kinase</keyword>
<dbReference type="InterPro" id="IPR005543">
    <property type="entry name" value="PASTA_dom"/>
</dbReference>
<evidence type="ECO:0000256" key="7">
    <source>
        <dbReference type="ARBA" id="ARBA00047899"/>
    </source>
</evidence>
<evidence type="ECO:0000313" key="13">
    <source>
        <dbReference type="EMBL" id="EHR38350.1"/>
    </source>
</evidence>
<dbReference type="SMART" id="SM00740">
    <property type="entry name" value="PASTA"/>
    <property type="match status" value="3"/>
</dbReference>
<dbReference type="PANTHER" id="PTHR43289">
    <property type="entry name" value="MITOGEN-ACTIVATED PROTEIN KINASE KINASE KINASE 20-RELATED"/>
    <property type="match status" value="1"/>
</dbReference>
<evidence type="ECO:0000256" key="9">
    <source>
        <dbReference type="PROSITE-ProRule" id="PRU10141"/>
    </source>
</evidence>
<dbReference type="Proteomes" id="UP000006190">
    <property type="component" value="Unassembled WGS sequence"/>
</dbReference>
<evidence type="ECO:0000256" key="2">
    <source>
        <dbReference type="ARBA" id="ARBA00022527"/>
    </source>
</evidence>
<accession>H3NGS1</accession>
<evidence type="ECO:0000256" key="3">
    <source>
        <dbReference type="ARBA" id="ARBA00022679"/>
    </source>
</evidence>
<dbReference type="Pfam" id="PF00069">
    <property type="entry name" value="Pkinase"/>
    <property type="match status" value="1"/>
</dbReference>
<keyword evidence="6 9" id="KW-0067">ATP-binding</keyword>
<protein>
    <recommendedName>
        <fullName evidence="1">non-specific serine/threonine protein kinase</fullName>
        <ecNumber evidence="1">2.7.11.1</ecNumber>
    </recommendedName>
</protein>
<dbReference type="eggNOG" id="COG0515">
    <property type="taxonomic scope" value="Bacteria"/>
</dbReference>
<dbReference type="Pfam" id="PF03793">
    <property type="entry name" value="PASTA"/>
    <property type="match status" value="3"/>
</dbReference>
<dbReference type="CDD" id="cd14014">
    <property type="entry name" value="STKc_PknB_like"/>
    <property type="match status" value="1"/>
</dbReference>
<comment type="catalytic activity">
    <reaction evidence="8">
        <text>L-seryl-[protein] + ATP = O-phospho-L-seryl-[protein] + ADP + H(+)</text>
        <dbReference type="Rhea" id="RHEA:17989"/>
        <dbReference type="Rhea" id="RHEA-COMP:9863"/>
        <dbReference type="Rhea" id="RHEA-COMP:11604"/>
        <dbReference type="ChEBI" id="CHEBI:15378"/>
        <dbReference type="ChEBI" id="CHEBI:29999"/>
        <dbReference type="ChEBI" id="CHEBI:30616"/>
        <dbReference type="ChEBI" id="CHEBI:83421"/>
        <dbReference type="ChEBI" id="CHEBI:456216"/>
        <dbReference type="EC" id="2.7.11.1"/>
    </reaction>
</comment>
<proteinExistence type="predicted"/>
<dbReference type="InterPro" id="IPR000719">
    <property type="entry name" value="Prot_kinase_dom"/>
</dbReference>
<dbReference type="PROSITE" id="PS00107">
    <property type="entry name" value="PROTEIN_KINASE_ATP"/>
    <property type="match status" value="1"/>
</dbReference>
<dbReference type="HOGENOM" id="CLU_000288_135_2_9"/>
<dbReference type="GO" id="GO:0005524">
    <property type="term" value="F:ATP binding"/>
    <property type="evidence" value="ECO:0007669"/>
    <property type="project" value="UniProtKB-UniRule"/>
</dbReference>
<comment type="caution">
    <text evidence="13">The sequence shown here is derived from an EMBL/GenBank/DDBJ whole genome shotgun (WGS) entry which is preliminary data.</text>
</comment>
<dbReference type="InterPro" id="IPR008271">
    <property type="entry name" value="Ser/Thr_kinase_AS"/>
</dbReference>
<keyword evidence="10" id="KW-1133">Transmembrane helix</keyword>
<dbReference type="SMART" id="SM00220">
    <property type="entry name" value="S_TKc"/>
    <property type="match status" value="1"/>
</dbReference>
<dbReference type="FunFam" id="1.10.510.10:FF:000021">
    <property type="entry name" value="Serine/threonine protein kinase"/>
    <property type="match status" value="1"/>
</dbReference>
<evidence type="ECO:0000256" key="5">
    <source>
        <dbReference type="ARBA" id="ARBA00022777"/>
    </source>
</evidence>
<dbReference type="EMBL" id="AGEG01000001">
    <property type="protein sequence ID" value="EHR38350.1"/>
    <property type="molecule type" value="Genomic_DNA"/>
</dbReference>
<comment type="catalytic activity">
    <reaction evidence="7">
        <text>L-threonyl-[protein] + ATP = O-phospho-L-threonyl-[protein] + ADP + H(+)</text>
        <dbReference type="Rhea" id="RHEA:46608"/>
        <dbReference type="Rhea" id="RHEA-COMP:11060"/>
        <dbReference type="Rhea" id="RHEA-COMP:11605"/>
        <dbReference type="ChEBI" id="CHEBI:15378"/>
        <dbReference type="ChEBI" id="CHEBI:30013"/>
        <dbReference type="ChEBI" id="CHEBI:30616"/>
        <dbReference type="ChEBI" id="CHEBI:61977"/>
        <dbReference type="ChEBI" id="CHEBI:456216"/>
        <dbReference type="EC" id="2.7.11.1"/>
    </reaction>
</comment>
<keyword evidence="5" id="KW-0418">Kinase</keyword>
<reference evidence="13 14" key="1">
    <citation type="submission" date="2012-01" db="EMBL/GenBank/DDBJ databases">
        <title>The Genome Sequence of Facklamia languida CCUG 37842.</title>
        <authorList>
            <consortium name="The Broad Institute Genome Sequencing Platform"/>
            <person name="Earl A."/>
            <person name="Ward D."/>
            <person name="Feldgarden M."/>
            <person name="Gevers D."/>
            <person name="Huys G."/>
            <person name="Young S.K."/>
            <person name="Zeng Q."/>
            <person name="Gargeya S."/>
            <person name="Fitzgerald M."/>
            <person name="Haas B."/>
            <person name="Abouelleil A."/>
            <person name="Alvarado L."/>
            <person name="Arachchi H.M."/>
            <person name="Berlin A."/>
            <person name="Chapman S.B."/>
            <person name="Gearin G."/>
            <person name="Goldberg J."/>
            <person name="Griggs A."/>
            <person name="Gujja S."/>
            <person name="Hansen M."/>
            <person name="Heiman D."/>
            <person name="Howarth C."/>
            <person name="Larimer J."/>
            <person name="Lui A."/>
            <person name="MacDonald P.J.P."/>
            <person name="McCowen C."/>
            <person name="Montmayeur A."/>
            <person name="Murphy C."/>
            <person name="Neiman D."/>
            <person name="Pearson M."/>
            <person name="Priest M."/>
            <person name="Roberts A."/>
            <person name="Saif S."/>
            <person name="Shea T."/>
            <person name="Sisk P."/>
            <person name="Stolte C."/>
            <person name="Sykes S."/>
            <person name="Wortman J."/>
            <person name="Nusbaum C."/>
            <person name="Birren B."/>
        </authorList>
    </citation>
    <scope>NUCLEOTIDE SEQUENCE [LARGE SCALE GENOMIC DNA]</scope>
    <source>
        <strain evidence="13 14">CCUG 37842</strain>
    </source>
</reference>
<keyword evidence="14" id="KW-1185">Reference proteome</keyword>
<dbReference type="Gene3D" id="2.60.40.2560">
    <property type="match status" value="1"/>
</dbReference>
<dbReference type="EC" id="2.7.11.1" evidence="1"/>
<dbReference type="Gene3D" id="1.10.510.10">
    <property type="entry name" value="Transferase(Phosphotransferase) domain 1"/>
    <property type="match status" value="1"/>
</dbReference>
<dbReference type="AlphaFoldDB" id="H3NGS1"/>
<keyword evidence="3" id="KW-0808">Transferase</keyword>
<evidence type="ECO:0000256" key="10">
    <source>
        <dbReference type="SAM" id="Phobius"/>
    </source>
</evidence>
<evidence type="ECO:0000256" key="4">
    <source>
        <dbReference type="ARBA" id="ARBA00022741"/>
    </source>
</evidence>
<feature type="domain" description="PASTA" evidence="12">
    <location>
        <begin position="432"/>
        <end position="499"/>
    </location>
</feature>
<dbReference type="STRING" id="883113.HMPREF9708_00060"/>
<evidence type="ECO:0000256" key="8">
    <source>
        <dbReference type="ARBA" id="ARBA00048679"/>
    </source>
</evidence>
<dbReference type="PROSITE" id="PS00108">
    <property type="entry name" value="PROTEIN_KINASE_ST"/>
    <property type="match status" value="1"/>
</dbReference>
<gene>
    <name evidence="13" type="ORF">HMPREF9708_00060</name>
</gene>
<keyword evidence="10" id="KW-0812">Transmembrane</keyword>
<dbReference type="GO" id="GO:0004674">
    <property type="term" value="F:protein serine/threonine kinase activity"/>
    <property type="evidence" value="ECO:0007669"/>
    <property type="project" value="UniProtKB-KW"/>
</dbReference>
<dbReference type="RefSeq" id="WP_006307925.1">
    <property type="nucleotide sequence ID" value="NZ_JH601133.1"/>
</dbReference>
<keyword evidence="4 9" id="KW-0547">Nucleotide-binding</keyword>
<evidence type="ECO:0000313" key="14">
    <source>
        <dbReference type="Proteomes" id="UP000006190"/>
    </source>
</evidence>
<dbReference type="CDD" id="cd06577">
    <property type="entry name" value="PASTA_pknB"/>
    <property type="match status" value="3"/>
</dbReference>
<evidence type="ECO:0000256" key="6">
    <source>
        <dbReference type="ARBA" id="ARBA00022840"/>
    </source>
</evidence>
<evidence type="ECO:0000259" key="11">
    <source>
        <dbReference type="PROSITE" id="PS50011"/>
    </source>
</evidence>